<dbReference type="InterPro" id="IPR007858">
    <property type="entry name" value="Dpy-30_motif"/>
</dbReference>
<evidence type="ECO:0000256" key="3">
    <source>
        <dbReference type="ARBA" id="ARBA00023242"/>
    </source>
</evidence>
<feature type="non-terminal residue" evidence="4">
    <location>
        <position position="132"/>
    </location>
</feature>
<dbReference type="AlphaFoldDB" id="C5L3D6"/>
<comment type="similarity">
    <text evidence="2">Belongs to the dpy-30 family.</text>
</comment>
<dbReference type="Gene3D" id="1.20.890.10">
    <property type="entry name" value="cAMP-dependent protein kinase regulatory subunit, dimerization-anchoring domain"/>
    <property type="match status" value="1"/>
</dbReference>
<dbReference type="InterPro" id="IPR049629">
    <property type="entry name" value="DPY30_SDC1_DD"/>
</dbReference>
<evidence type="ECO:0000256" key="2">
    <source>
        <dbReference type="ARBA" id="ARBA00010849"/>
    </source>
</evidence>
<organism evidence="5">
    <name type="scientific">Perkinsus marinus (strain ATCC 50983 / TXsc)</name>
    <dbReference type="NCBI Taxonomy" id="423536"/>
    <lineage>
        <taxon>Eukaryota</taxon>
        <taxon>Sar</taxon>
        <taxon>Alveolata</taxon>
        <taxon>Perkinsozoa</taxon>
        <taxon>Perkinsea</taxon>
        <taxon>Perkinsida</taxon>
        <taxon>Perkinsidae</taxon>
        <taxon>Perkinsus</taxon>
    </lineage>
</organism>
<reference evidence="4 5" key="1">
    <citation type="submission" date="2008-07" db="EMBL/GenBank/DDBJ databases">
        <authorList>
            <person name="El-Sayed N."/>
            <person name="Caler E."/>
            <person name="Inman J."/>
            <person name="Amedeo P."/>
            <person name="Hass B."/>
            <person name="Wortman J."/>
        </authorList>
    </citation>
    <scope>NUCLEOTIDE SEQUENCE [LARGE SCALE GENOMIC DNA]</scope>
    <source>
        <strain evidence="5">ATCC 50983 / TXsc</strain>
    </source>
</reference>
<keyword evidence="3" id="KW-0539">Nucleus</keyword>
<dbReference type="OrthoDB" id="417678at2759"/>
<keyword evidence="5" id="KW-1185">Reference proteome</keyword>
<dbReference type="Proteomes" id="UP000007800">
    <property type="component" value="Unassembled WGS sequence"/>
</dbReference>
<dbReference type="CDD" id="cd22965">
    <property type="entry name" value="DD_DPY30_SDC1"/>
    <property type="match status" value="1"/>
</dbReference>
<dbReference type="Pfam" id="PF05186">
    <property type="entry name" value="Dpy-30"/>
    <property type="match status" value="1"/>
</dbReference>
<dbReference type="EMBL" id="GG678864">
    <property type="protein sequence ID" value="EER08757.1"/>
    <property type="molecule type" value="Genomic_DNA"/>
</dbReference>
<comment type="subcellular location">
    <subcellularLocation>
        <location evidence="1">Nucleus</location>
    </subcellularLocation>
</comment>
<name>C5L3D6_PERM5</name>
<protein>
    <submittedName>
        <fullName evidence="4">Uncharacterized protein</fullName>
    </submittedName>
</protein>
<evidence type="ECO:0000256" key="1">
    <source>
        <dbReference type="ARBA" id="ARBA00004123"/>
    </source>
</evidence>
<sequence length="132" mass="14985">MVIVIDDVKDTPVVGGQERICLTVDTYRATTQSDYFKDLVQEAIARHTTQVALGTRHCCISVTSLPQLRIDKEVDMKAPVHRQESIMQLTPRSYLRKRVLPVLAPAINEAARDRPEDPATYIAMYMLKHRHG</sequence>
<accession>C5L3D6</accession>
<proteinExistence type="inferred from homology"/>
<dbReference type="RefSeq" id="XP_002776941.1">
    <property type="nucleotide sequence ID" value="XM_002776895.1"/>
</dbReference>
<evidence type="ECO:0000313" key="4">
    <source>
        <dbReference type="EMBL" id="EER08757.1"/>
    </source>
</evidence>
<gene>
    <name evidence="4" type="ORF">Pmar_PMAR010755</name>
</gene>
<dbReference type="GeneID" id="9043067"/>
<dbReference type="GO" id="GO:0005634">
    <property type="term" value="C:nucleus"/>
    <property type="evidence" value="ECO:0007669"/>
    <property type="project" value="UniProtKB-SubCell"/>
</dbReference>
<dbReference type="InParanoid" id="C5L3D6"/>
<evidence type="ECO:0000313" key="5">
    <source>
        <dbReference type="Proteomes" id="UP000007800"/>
    </source>
</evidence>